<dbReference type="Pfam" id="PF21821">
    <property type="entry name" value="Dit_like"/>
    <property type="match status" value="1"/>
</dbReference>
<dbReference type="eggNOG" id="arCOG13280">
    <property type="taxonomic scope" value="Archaea"/>
</dbReference>
<evidence type="ECO:0000313" key="4">
    <source>
        <dbReference type="Proteomes" id="UP000030624"/>
    </source>
</evidence>
<feature type="compositionally biased region" description="Basic and acidic residues" evidence="1">
    <location>
        <begin position="142"/>
        <end position="155"/>
    </location>
</feature>
<feature type="region of interest" description="Disordered" evidence="1">
    <location>
        <begin position="127"/>
        <end position="155"/>
    </location>
</feature>
<evidence type="ECO:0000256" key="1">
    <source>
        <dbReference type="SAM" id="MobiDB-lite"/>
    </source>
</evidence>
<dbReference type="HOGENOM" id="CLU_1551757_0_0_2"/>
<dbReference type="RefSeq" id="WP_048091425.1">
    <property type="nucleotide sequence ID" value="NZ_CP009552.1"/>
</dbReference>
<dbReference type="STRING" id="565033.GACE_0837"/>
<evidence type="ECO:0000313" key="3">
    <source>
        <dbReference type="EMBL" id="AIY89886.1"/>
    </source>
</evidence>
<dbReference type="AlphaFoldDB" id="A0A0A7GG13"/>
<sequence>MEDILLGDVRFTAIEIVDLSESVVIPEHRVEDGYPIADNIFFQPAEFQLTITLLEEEVETLKQLYESKQPTTLICRFGVFEDVVIQELNMTQGGSRNTFRAVIRVRQILKARAKTAEVPLSDLGLTADESEASGGATATSPLEKDVPDAPTKQENKSWLDSIFDWFGGLWGG</sequence>
<gene>
    <name evidence="3" type="ORF">GACE_0837</name>
</gene>
<dbReference type="GeneID" id="24797434"/>
<dbReference type="Proteomes" id="UP000030624">
    <property type="component" value="Chromosome"/>
</dbReference>
<accession>A0A0A7GG13</accession>
<feature type="domain" description="Dit-like phage tail protein N-terminal" evidence="2">
    <location>
        <begin position="11"/>
        <end position="119"/>
    </location>
</feature>
<reference evidence="3 4" key="1">
    <citation type="journal article" date="2015" name="Appl. Environ. Microbiol.">
        <title>The Geoglobus acetivorans genome: Fe(III) reduction, acetate utilization, autotrophic growth, and degradation of aromatic compounds in a hyperthermophilic archaeon.</title>
        <authorList>
            <person name="Mardanov A.V."/>
            <person name="Slododkina G.B."/>
            <person name="Slobodkin A.I."/>
            <person name="Beletsky A.V."/>
            <person name="Gavrilov S.N."/>
            <person name="Kublanov I.V."/>
            <person name="Bonch-Osmolovskaya E.A."/>
            <person name="Skryabin K.G."/>
            <person name="Ravin N.V."/>
        </authorList>
    </citation>
    <scope>NUCLEOTIDE SEQUENCE [LARGE SCALE GENOMIC DNA]</scope>
    <source>
        <strain evidence="3 4">SBH6</strain>
    </source>
</reference>
<dbReference type="EMBL" id="CP009552">
    <property type="protein sequence ID" value="AIY89886.1"/>
    <property type="molecule type" value="Genomic_DNA"/>
</dbReference>
<organism evidence="3 4">
    <name type="scientific">Geoglobus acetivorans</name>
    <dbReference type="NCBI Taxonomy" id="565033"/>
    <lineage>
        <taxon>Archaea</taxon>
        <taxon>Methanobacteriati</taxon>
        <taxon>Methanobacteriota</taxon>
        <taxon>Archaeoglobi</taxon>
        <taxon>Archaeoglobales</taxon>
        <taxon>Archaeoglobaceae</taxon>
        <taxon>Geoglobus</taxon>
    </lineage>
</organism>
<evidence type="ECO:0000259" key="2">
    <source>
        <dbReference type="Pfam" id="PF21821"/>
    </source>
</evidence>
<dbReference type="KEGG" id="gac:GACE_0837"/>
<name>A0A0A7GG13_GEOAI</name>
<proteinExistence type="predicted"/>
<protein>
    <recommendedName>
        <fullName evidence="2">Dit-like phage tail protein N-terminal domain-containing protein</fullName>
    </recommendedName>
</protein>
<dbReference type="InterPro" id="IPR048494">
    <property type="entry name" value="Dit-like_N"/>
</dbReference>